<dbReference type="Pfam" id="PF08448">
    <property type="entry name" value="PAS_4"/>
    <property type="match status" value="1"/>
</dbReference>
<feature type="signal peptide" evidence="11">
    <location>
        <begin position="1"/>
        <end position="21"/>
    </location>
</feature>
<keyword evidence="10" id="KW-1133">Transmembrane helix</keyword>
<dbReference type="Pfam" id="PF00989">
    <property type="entry name" value="PAS"/>
    <property type="match status" value="1"/>
</dbReference>
<dbReference type="SMART" id="SM00091">
    <property type="entry name" value="PAS"/>
    <property type="match status" value="2"/>
</dbReference>
<dbReference type="PANTHER" id="PTHR43065:SF42">
    <property type="entry name" value="TWO-COMPONENT SENSOR PPRA"/>
    <property type="match status" value="1"/>
</dbReference>
<feature type="domain" description="PAS" evidence="14">
    <location>
        <begin position="368"/>
        <end position="409"/>
    </location>
</feature>
<evidence type="ECO:0000256" key="1">
    <source>
        <dbReference type="ARBA" id="ARBA00000085"/>
    </source>
</evidence>
<evidence type="ECO:0000256" key="11">
    <source>
        <dbReference type="SAM" id="SignalP"/>
    </source>
</evidence>
<feature type="domain" description="PAC" evidence="15">
    <location>
        <begin position="571"/>
        <end position="623"/>
    </location>
</feature>
<dbReference type="InterPro" id="IPR000700">
    <property type="entry name" value="PAS-assoc_C"/>
</dbReference>
<dbReference type="Gene3D" id="1.10.287.130">
    <property type="match status" value="1"/>
</dbReference>
<keyword evidence="5" id="KW-0547">Nucleotide-binding</keyword>
<feature type="domain" description="Response regulatory" evidence="13">
    <location>
        <begin position="878"/>
        <end position="992"/>
    </location>
</feature>
<dbReference type="Gene3D" id="3.40.50.2300">
    <property type="match status" value="3"/>
</dbReference>
<keyword evidence="10" id="KW-0812">Transmembrane</keyword>
<keyword evidence="11" id="KW-0732">Signal</keyword>
<evidence type="ECO:0000256" key="5">
    <source>
        <dbReference type="ARBA" id="ARBA00022741"/>
    </source>
</evidence>
<organism evidence="16 17">
    <name type="scientific">Desulfonema ishimotonii</name>
    <dbReference type="NCBI Taxonomy" id="45657"/>
    <lineage>
        <taxon>Bacteria</taxon>
        <taxon>Pseudomonadati</taxon>
        <taxon>Thermodesulfobacteriota</taxon>
        <taxon>Desulfobacteria</taxon>
        <taxon>Desulfobacterales</taxon>
        <taxon>Desulfococcaceae</taxon>
        <taxon>Desulfonema</taxon>
    </lineage>
</organism>
<evidence type="ECO:0000256" key="7">
    <source>
        <dbReference type="ARBA" id="ARBA00022840"/>
    </source>
</evidence>
<feature type="transmembrane region" description="Helical" evidence="10">
    <location>
        <begin position="340"/>
        <end position="363"/>
    </location>
</feature>
<dbReference type="PROSITE" id="PS50110">
    <property type="entry name" value="RESPONSE_REGULATORY"/>
    <property type="match status" value="1"/>
</dbReference>
<dbReference type="SMART" id="SM00387">
    <property type="entry name" value="HATPase_c"/>
    <property type="match status" value="1"/>
</dbReference>
<keyword evidence="10" id="KW-0472">Membrane</keyword>
<dbReference type="InterPro" id="IPR001789">
    <property type="entry name" value="Sig_transdc_resp-reg_receiver"/>
</dbReference>
<evidence type="ECO:0000256" key="8">
    <source>
        <dbReference type="ARBA" id="ARBA00023012"/>
    </source>
</evidence>
<dbReference type="PROSITE" id="PS50109">
    <property type="entry name" value="HIS_KIN"/>
    <property type="match status" value="1"/>
</dbReference>
<dbReference type="InterPro" id="IPR036890">
    <property type="entry name" value="HATPase_C_sf"/>
</dbReference>
<reference evidence="17" key="2">
    <citation type="submission" date="2019-01" db="EMBL/GenBank/DDBJ databases">
        <title>Genome sequence of Desulfonema ishimotonii strain Tokyo 01.</title>
        <authorList>
            <person name="Fukui M."/>
        </authorList>
    </citation>
    <scope>NUCLEOTIDE SEQUENCE [LARGE SCALE GENOMIC DNA]</scope>
    <source>
        <strain evidence="17">Tokyo 01</strain>
    </source>
</reference>
<keyword evidence="3 9" id="KW-0597">Phosphoprotein</keyword>
<protein>
    <recommendedName>
        <fullName evidence="2">histidine kinase</fullName>
        <ecNumber evidence="2">2.7.13.3</ecNumber>
    </recommendedName>
</protein>
<dbReference type="NCBIfam" id="TIGR00229">
    <property type="entry name" value="sensory_box"/>
    <property type="match status" value="2"/>
</dbReference>
<dbReference type="GO" id="GO:0006355">
    <property type="term" value="P:regulation of DNA-templated transcription"/>
    <property type="evidence" value="ECO:0007669"/>
    <property type="project" value="InterPro"/>
</dbReference>
<sequence>MKKTFFLFVLTLLVTASGAEAVRTKYNVLYLNSYENGYAWSDNILSGIRSAIRESGMVIDLQIEYLDAKKYYDDRIDQALFEYYRYKFRNTRFDAVIVSDNIAFRFIRHYQDRLVPGVPIVFCGLNDFRQEMVGDRKDITGVVETIRVREILEMALSLHPGTGRLIVIDNESATARAIVNDIRQALPPFYDRLKVEFRTGFDRPDFFRRLREITPDAIVFMVPFYEDIYGEYYSAREVLTRVYETVNVPIYSCWEFLIGYGIIGGRLTSGAQHGREAAGIAIRILKGAHPSQIPIVTRTDDASVFDYNVLTRFGISTDLLPPGSRIINEPYRFYRLAREVVWVLMGSFAVLIVITGFLVINIVQRRSAETKYRSIFENAIEGIFIADLDGHFIDVNRAFARILGYHSEEKALEHINRIGHSYAMPERREEFWRRMRNGEKLSGFEMGYIRRDGSVSWVMLKANPVYDKNGNIIHVEGTAEDITRQKQAEKALTESRQTLRLILDNIPQLVCWKDRNFRYMGVNRSFMSILGISDPRSFIGRDDEELPISKAFVRRLSELDRRVMETNTPSSMIKLSFEKSPNEFIWLEINKIPLQDENGQPFGILSTGEDITRRVSLEKQLRQSQKMEALGILSGGIAHDFNNILTSIINSAELAIEDIPEGSVTRRDMERVLRAAGRGSQLVQQILTFSRPTREGFQTIDIKEVVSDALELIKASLPGNIRVSERIYQGPGLCVADPTQIHQIVMNLCTNSIQALGERGGQLEITLEKCDVKTTLAEMLSVVPGNFWKLTVSDNGPGIPAGIMEKIFDPFFTTKAKGEGTGLGLAMVHGIVTGHKGAIAVKSLARERVSFEIYLPRERTEEVSPEPDPALSHQGRERILFVEDDEDQREIIPRVLGQLGYDVVSARNAADALEAFSGNGQPFDLVITDFDMPETSGFELATEIGKRSPGTPVLIVSGRDRATRIEACGNIRKIISKPYNKAVIAEAIRDILD</sequence>
<dbReference type="PRINTS" id="PR00344">
    <property type="entry name" value="BCTRLSENSOR"/>
</dbReference>
<evidence type="ECO:0000259" key="12">
    <source>
        <dbReference type="PROSITE" id="PS50109"/>
    </source>
</evidence>
<feature type="chain" id="PRO_5019456258" description="histidine kinase" evidence="11">
    <location>
        <begin position="22"/>
        <end position="993"/>
    </location>
</feature>
<dbReference type="AlphaFoldDB" id="A0A401FT37"/>
<dbReference type="EMBL" id="BEXT01000001">
    <property type="protein sequence ID" value="GBC60129.1"/>
    <property type="molecule type" value="Genomic_DNA"/>
</dbReference>
<evidence type="ECO:0000259" key="13">
    <source>
        <dbReference type="PROSITE" id="PS50110"/>
    </source>
</evidence>
<evidence type="ECO:0000313" key="17">
    <source>
        <dbReference type="Proteomes" id="UP000288096"/>
    </source>
</evidence>
<comment type="caution">
    <text evidence="16">The sequence shown here is derived from an EMBL/GenBank/DDBJ whole genome shotgun (WGS) entry which is preliminary data.</text>
</comment>
<dbReference type="SUPFAM" id="SSF52172">
    <property type="entry name" value="CheY-like"/>
    <property type="match status" value="1"/>
</dbReference>
<dbReference type="CDD" id="cd00156">
    <property type="entry name" value="REC"/>
    <property type="match status" value="1"/>
</dbReference>
<dbReference type="InterPro" id="IPR000014">
    <property type="entry name" value="PAS"/>
</dbReference>
<dbReference type="InterPro" id="IPR003661">
    <property type="entry name" value="HisK_dim/P_dom"/>
</dbReference>
<comment type="catalytic activity">
    <reaction evidence="1">
        <text>ATP + protein L-histidine = ADP + protein N-phospho-L-histidine.</text>
        <dbReference type="EC" id="2.7.13.3"/>
    </reaction>
</comment>
<dbReference type="InterPro" id="IPR036097">
    <property type="entry name" value="HisK_dim/P_sf"/>
</dbReference>
<dbReference type="InterPro" id="IPR011006">
    <property type="entry name" value="CheY-like_superfamily"/>
</dbReference>
<gene>
    <name evidence="16" type="ORF">DENIS_1074</name>
</gene>
<evidence type="ECO:0000256" key="9">
    <source>
        <dbReference type="PROSITE-ProRule" id="PRU00169"/>
    </source>
</evidence>
<evidence type="ECO:0000256" key="2">
    <source>
        <dbReference type="ARBA" id="ARBA00012438"/>
    </source>
</evidence>
<dbReference type="SUPFAM" id="SSF55874">
    <property type="entry name" value="ATPase domain of HSP90 chaperone/DNA topoisomerase II/histidine kinase"/>
    <property type="match status" value="1"/>
</dbReference>
<dbReference type="SMART" id="SM00086">
    <property type="entry name" value="PAC"/>
    <property type="match status" value="2"/>
</dbReference>
<dbReference type="SMART" id="SM00388">
    <property type="entry name" value="HisKA"/>
    <property type="match status" value="1"/>
</dbReference>
<dbReference type="InterPro" id="IPR004358">
    <property type="entry name" value="Sig_transdc_His_kin-like_C"/>
</dbReference>
<evidence type="ECO:0000256" key="3">
    <source>
        <dbReference type="ARBA" id="ARBA00022553"/>
    </source>
</evidence>
<proteinExistence type="predicted"/>
<keyword evidence="7" id="KW-0067">ATP-binding</keyword>
<keyword evidence="17" id="KW-1185">Reference proteome</keyword>
<dbReference type="InterPro" id="IPR013767">
    <property type="entry name" value="PAS_fold"/>
</dbReference>
<dbReference type="PANTHER" id="PTHR43065">
    <property type="entry name" value="SENSOR HISTIDINE KINASE"/>
    <property type="match status" value="1"/>
</dbReference>
<dbReference type="CDD" id="cd00082">
    <property type="entry name" value="HisKA"/>
    <property type="match status" value="1"/>
</dbReference>
<dbReference type="Gene3D" id="3.30.450.20">
    <property type="entry name" value="PAS domain"/>
    <property type="match status" value="2"/>
</dbReference>
<dbReference type="InterPro" id="IPR001610">
    <property type="entry name" value="PAC"/>
</dbReference>
<dbReference type="EC" id="2.7.13.3" evidence="2"/>
<dbReference type="GO" id="GO:0000155">
    <property type="term" value="F:phosphorelay sensor kinase activity"/>
    <property type="evidence" value="ECO:0007669"/>
    <property type="project" value="InterPro"/>
</dbReference>
<dbReference type="PROSITE" id="PS50113">
    <property type="entry name" value="PAC"/>
    <property type="match status" value="2"/>
</dbReference>
<evidence type="ECO:0000256" key="10">
    <source>
        <dbReference type="SAM" id="Phobius"/>
    </source>
</evidence>
<dbReference type="Pfam" id="PF00512">
    <property type="entry name" value="HisKA"/>
    <property type="match status" value="1"/>
</dbReference>
<dbReference type="Proteomes" id="UP000288096">
    <property type="component" value="Unassembled WGS sequence"/>
</dbReference>
<dbReference type="GO" id="GO:0005524">
    <property type="term" value="F:ATP binding"/>
    <property type="evidence" value="ECO:0007669"/>
    <property type="project" value="UniProtKB-KW"/>
</dbReference>
<dbReference type="InterPro" id="IPR005467">
    <property type="entry name" value="His_kinase_dom"/>
</dbReference>
<keyword evidence="6" id="KW-0418">Kinase</keyword>
<accession>A0A401FT37</accession>
<dbReference type="PROSITE" id="PS50112">
    <property type="entry name" value="PAS"/>
    <property type="match status" value="1"/>
</dbReference>
<dbReference type="CDD" id="cd00130">
    <property type="entry name" value="PAS"/>
    <property type="match status" value="1"/>
</dbReference>
<dbReference type="RefSeq" id="WP_124327580.1">
    <property type="nucleotide sequence ID" value="NZ_BEXT01000001.1"/>
</dbReference>
<dbReference type="Gene3D" id="3.30.565.10">
    <property type="entry name" value="Histidine kinase-like ATPase, C-terminal domain"/>
    <property type="match status" value="1"/>
</dbReference>
<dbReference type="InterPro" id="IPR035965">
    <property type="entry name" value="PAS-like_dom_sf"/>
</dbReference>
<dbReference type="SUPFAM" id="SSF55785">
    <property type="entry name" value="PYP-like sensor domain (PAS domain)"/>
    <property type="match status" value="2"/>
</dbReference>
<dbReference type="SUPFAM" id="SSF47384">
    <property type="entry name" value="Homodimeric domain of signal transducing histidine kinase"/>
    <property type="match status" value="1"/>
</dbReference>
<dbReference type="OrthoDB" id="9813024at2"/>
<keyword evidence="4" id="KW-0808">Transferase</keyword>
<evidence type="ECO:0000256" key="6">
    <source>
        <dbReference type="ARBA" id="ARBA00022777"/>
    </source>
</evidence>
<name>A0A401FT37_9BACT</name>
<feature type="modified residue" description="4-aspartylphosphate" evidence="9">
    <location>
        <position position="929"/>
    </location>
</feature>
<dbReference type="Pfam" id="PF00072">
    <property type="entry name" value="Response_reg"/>
    <property type="match status" value="1"/>
</dbReference>
<evidence type="ECO:0000256" key="4">
    <source>
        <dbReference type="ARBA" id="ARBA00022679"/>
    </source>
</evidence>
<dbReference type="Pfam" id="PF02518">
    <property type="entry name" value="HATPase_c"/>
    <property type="match status" value="1"/>
</dbReference>
<reference evidence="17" key="1">
    <citation type="submission" date="2017-11" db="EMBL/GenBank/DDBJ databases">
        <authorList>
            <person name="Watanabe M."/>
            <person name="Kojima H."/>
        </authorList>
    </citation>
    <scope>NUCLEOTIDE SEQUENCE [LARGE SCALE GENOMIC DNA]</scope>
    <source>
        <strain evidence="17">Tokyo 01</strain>
    </source>
</reference>
<keyword evidence="8" id="KW-0902">Two-component regulatory system</keyword>
<dbReference type="InterPro" id="IPR003594">
    <property type="entry name" value="HATPase_dom"/>
</dbReference>
<evidence type="ECO:0000259" key="15">
    <source>
        <dbReference type="PROSITE" id="PS50113"/>
    </source>
</evidence>
<evidence type="ECO:0000259" key="14">
    <source>
        <dbReference type="PROSITE" id="PS50112"/>
    </source>
</evidence>
<dbReference type="InterPro" id="IPR013656">
    <property type="entry name" value="PAS_4"/>
</dbReference>
<feature type="domain" description="Histidine kinase" evidence="12">
    <location>
        <begin position="636"/>
        <end position="859"/>
    </location>
</feature>
<evidence type="ECO:0000313" key="16">
    <source>
        <dbReference type="EMBL" id="GBC60129.1"/>
    </source>
</evidence>
<feature type="domain" description="PAC" evidence="15">
    <location>
        <begin position="442"/>
        <end position="494"/>
    </location>
</feature>
<dbReference type="SMART" id="SM00448">
    <property type="entry name" value="REC"/>
    <property type="match status" value="1"/>
</dbReference>